<keyword evidence="2" id="KW-1185">Reference proteome</keyword>
<evidence type="ECO:0000313" key="2">
    <source>
        <dbReference type="Proteomes" id="UP000018418"/>
    </source>
</evidence>
<dbReference type="EMBL" id="AYEU01000010">
    <property type="protein sequence ID" value="ESK49108.1"/>
    <property type="molecule type" value="Genomic_DNA"/>
</dbReference>
<dbReference type="Proteomes" id="UP000018418">
    <property type="component" value="Unassembled WGS sequence"/>
</dbReference>
<dbReference type="HOGENOM" id="CLU_074028_0_0_6"/>
<dbReference type="AlphaFoldDB" id="V2U4Q1"/>
<proteinExistence type="predicted"/>
<accession>V2U4Q1</accession>
<dbReference type="RefSeq" id="WP_004898123.1">
    <property type="nucleotide sequence ID" value="NZ_BBTI01000013.1"/>
</dbReference>
<protein>
    <submittedName>
        <fullName evidence="1">Uncharacterized protein</fullName>
    </submittedName>
</protein>
<reference evidence="1 2" key="1">
    <citation type="submission" date="2013-10" db="EMBL/GenBank/DDBJ databases">
        <title>The Genome Sequence of Acinetobacter brisouii CIP 110357.</title>
        <authorList>
            <consortium name="The Broad Institute Genomics Platform"/>
            <consortium name="The Broad Institute Genome Sequencing Center for Infectious Disease"/>
            <person name="Cerqueira G."/>
            <person name="Feldgarden M."/>
            <person name="Courvalin P."/>
            <person name="Grillot-Courvalin C."/>
            <person name="Clermont D."/>
            <person name="Rocha E."/>
            <person name="Yoon E.-J."/>
            <person name="Nemec A."/>
            <person name="Young S.K."/>
            <person name="Zeng Q."/>
            <person name="Gargeya S."/>
            <person name="Fitzgerald M."/>
            <person name="Abouelleil A."/>
            <person name="Alvarado L."/>
            <person name="Berlin A.M."/>
            <person name="Chapman S.B."/>
            <person name="Gainer-Dewar J."/>
            <person name="Goldberg J."/>
            <person name="Gnerre S."/>
            <person name="Griggs A."/>
            <person name="Gujja S."/>
            <person name="Hansen M."/>
            <person name="Howarth C."/>
            <person name="Imamovic A."/>
            <person name="Ireland A."/>
            <person name="Larimer J."/>
            <person name="McCowan C."/>
            <person name="Murphy C."/>
            <person name="Pearson M."/>
            <person name="Poon T.W."/>
            <person name="Priest M."/>
            <person name="Roberts A."/>
            <person name="Saif S."/>
            <person name="Shea T."/>
            <person name="Sykes S."/>
            <person name="Wortman J."/>
            <person name="Nusbaum C."/>
            <person name="Birren B."/>
        </authorList>
    </citation>
    <scope>NUCLEOTIDE SEQUENCE [LARGE SCALE GENOMIC DNA]</scope>
    <source>
        <strain evidence="1 2">CIP 110357</strain>
    </source>
</reference>
<dbReference type="OrthoDB" id="6705934at2"/>
<comment type="caution">
    <text evidence="1">The sequence shown here is derived from an EMBL/GenBank/DDBJ whole genome shotgun (WGS) entry which is preliminary data.</text>
</comment>
<name>V2U4Q1_9GAMM</name>
<gene>
    <name evidence="1" type="ORF">P255_02683</name>
</gene>
<dbReference type="PATRIC" id="fig|1341683.3.peg.2649"/>
<sequence length="319" mass="37012">MKKFLHIAVFGVSPHVLEQFKTQILLSIPHGVEVRWVNISEKNIDLLMVNDAFFASSIIQKILSQIHIQYLRLVKVPEQQGKIVDDTLAYPVTQLEDLRAWIQEKFFDYASGYALNFPSATVEKSAALTTIFNQCLLPRNGFIQLLDYRGFLALVDTMTERVWVNPSHPIIVFDNSLNQTYATNHFVQETIKNQPAQDLRSWLWEVAYRSTDIQLPEIQTNQYFKLEIWPKFEQGDKRRNLLKIAACFAQGAQIQMVINRLNIPEQQIIRFVATSYMLKMGSYVVSDEAKFMRNSESTDQKQLVKVRSFFTKLRKKLGL</sequence>
<organism evidence="1 2">
    <name type="scientific">Acinetobacter brisouii CIP 110357</name>
    <dbReference type="NCBI Taxonomy" id="1341683"/>
    <lineage>
        <taxon>Bacteria</taxon>
        <taxon>Pseudomonadati</taxon>
        <taxon>Pseudomonadota</taxon>
        <taxon>Gammaproteobacteria</taxon>
        <taxon>Moraxellales</taxon>
        <taxon>Moraxellaceae</taxon>
        <taxon>Acinetobacter</taxon>
    </lineage>
</organism>
<evidence type="ECO:0000313" key="1">
    <source>
        <dbReference type="EMBL" id="ESK49108.1"/>
    </source>
</evidence>
<dbReference type="STRING" id="396323.VH98_11560"/>